<accession>A0A1X7LV90</accession>
<keyword evidence="1" id="KW-0732">Signal</keyword>
<dbReference type="EMBL" id="FXAT01000009">
    <property type="protein sequence ID" value="SMG57069.1"/>
    <property type="molecule type" value="Genomic_DNA"/>
</dbReference>
<reference evidence="3" key="1">
    <citation type="submission" date="2017-04" db="EMBL/GenBank/DDBJ databases">
        <authorList>
            <person name="Varghese N."/>
            <person name="Submissions S."/>
        </authorList>
    </citation>
    <scope>NUCLEOTIDE SEQUENCE [LARGE SCALE GENOMIC DNA]</scope>
    <source>
        <strain evidence="3">LMG 29540</strain>
    </source>
</reference>
<protein>
    <recommendedName>
        <fullName evidence="4">DUF4142 domain-containing protein</fullName>
    </recommendedName>
</protein>
<feature type="signal peptide" evidence="1">
    <location>
        <begin position="1"/>
        <end position="34"/>
    </location>
</feature>
<sequence length="228" mass="23367">MGDHGTTLAVRLRRVSALAGFAALVVVCSGAARAQSASQGALQGAPQGAVSQVQPARPAQSAVSVVHEGGVEIITSRTIAPMPTAAGASAASDAAAQRDMPSALSGASSGAAALASFSRPRQHAPMNATLSARDPGMLADDVRGDHRLRANLLNPDGTANEQADNSAHQLVNARRAESQADLKDALAAFDAAKRNGASRTRLNELQAQIRTDLDEIHILTRSQQSGAQ</sequence>
<evidence type="ECO:0000256" key="1">
    <source>
        <dbReference type="SAM" id="SignalP"/>
    </source>
</evidence>
<dbReference type="STRING" id="1515439.SAMN06265784_10967"/>
<feature type="chain" id="PRO_5013095510" description="DUF4142 domain-containing protein" evidence="1">
    <location>
        <begin position="35"/>
        <end position="228"/>
    </location>
</feature>
<dbReference type="AlphaFoldDB" id="A0A1X7LV90"/>
<dbReference type="Proteomes" id="UP000193228">
    <property type="component" value="Unassembled WGS sequence"/>
</dbReference>
<evidence type="ECO:0000313" key="2">
    <source>
        <dbReference type="EMBL" id="SMG57069.1"/>
    </source>
</evidence>
<name>A0A1X7LV90_9BURK</name>
<keyword evidence="3" id="KW-1185">Reference proteome</keyword>
<gene>
    <name evidence="2" type="ORF">SAMN06265784_10967</name>
</gene>
<proteinExistence type="predicted"/>
<evidence type="ECO:0000313" key="3">
    <source>
        <dbReference type="Proteomes" id="UP000193228"/>
    </source>
</evidence>
<evidence type="ECO:0008006" key="4">
    <source>
        <dbReference type="Google" id="ProtNLM"/>
    </source>
</evidence>
<organism evidence="2 3">
    <name type="scientific">Paraburkholderia susongensis</name>
    <dbReference type="NCBI Taxonomy" id="1515439"/>
    <lineage>
        <taxon>Bacteria</taxon>
        <taxon>Pseudomonadati</taxon>
        <taxon>Pseudomonadota</taxon>
        <taxon>Betaproteobacteria</taxon>
        <taxon>Burkholderiales</taxon>
        <taxon>Burkholderiaceae</taxon>
        <taxon>Paraburkholderia</taxon>
    </lineage>
</organism>